<gene>
    <name evidence="1" type="ORF">EZI54_06385</name>
</gene>
<reference evidence="1 2" key="1">
    <citation type="submission" date="2019-02" db="EMBL/GenBank/DDBJ databases">
        <title>Marinobacter halodurans sp. nov., a marine bacterium isolated from sea tidal flat.</title>
        <authorList>
            <person name="Yoo Y."/>
            <person name="Lee D.W."/>
            <person name="Kim B.S."/>
            <person name="Kim J.-J."/>
        </authorList>
    </citation>
    <scope>NUCLEOTIDE SEQUENCE [LARGE SCALE GENOMIC DNA]</scope>
    <source>
        <strain evidence="1 2">YJ-S3-2</strain>
    </source>
</reference>
<accession>A0ABY1ZMN6</accession>
<organism evidence="1 2">
    <name type="scientific">Marinobacter halodurans</name>
    <dbReference type="NCBI Taxonomy" id="2528979"/>
    <lineage>
        <taxon>Bacteria</taxon>
        <taxon>Pseudomonadati</taxon>
        <taxon>Pseudomonadota</taxon>
        <taxon>Gammaproteobacteria</taxon>
        <taxon>Pseudomonadales</taxon>
        <taxon>Marinobacteraceae</taxon>
        <taxon>Marinobacter</taxon>
    </lineage>
</organism>
<evidence type="ECO:0000313" key="2">
    <source>
        <dbReference type="Proteomes" id="UP000313645"/>
    </source>
</evidence>
<comment type="caution">
    <text evidence="1">The sequence shown here is derived from an EMBL/GenBank/DDBJ whole genome shotgun (WGS) entry which is preliminary data.</text>
</comment>
<dbReference type="RefSeq" id="WP_131480177.1">
    <property type="nucleotide sequence ID" value="NZ_SJDL01000007.1"/>
</dbReference>
<dbReference type="Proteomes" id="UP000313645">
    <property type="component" value="Unassembled WGS sequence"/>
</dbReference>
<protein>
    <submittedName>
        <fullName evidence="1">Uncharacterized protein</fullName>
    </submittedName>
</protein>
<dbReference type="EMBL" id="SJDL01000007">
    <property type="protein sequence ID" value="TBW57661.1"/>
    <property type="molecule type" value="Genomic_DNA"/>
</dbReference>
<keyword evidence="2" id="KW-1185">Reference proteome</keyword>
<sequence>MSEELVKAFVTKADGKVVRVKLIDSSFQSELSNLGFVYDSDLSEYTFSVSGNQEKAELFDKLRILDVSFSGGKEWCPAEVFEYLRETGLLSGSFKKISWSGPGNYHLTVG</sequence>
<name>A0ABY1ZMN6_9GAMM</name>
<proteinExistence type="predicted"/>
<evidence type="ECO:0000313" key="1">
    <source>
        <dbReference type="EMBL" id="TBW57661.1"/>
    </source>
</evidence>